<dbReference type="Proteomes" id="UP000635387">
    <property type="component" value="Unassembled WGS sequence"/>
</dbReference>
<proteinExistence type="predicted"/>
<accession>A0ABQ3L2G5</accession>
<organism evidence="2 3">
    <name type="scientific">Amycolatopsis oliviviridis</name>
    <dbReference type="NCBI Taxonomy" id="1471590"/>
    <lineage>
        <taxon>Bacteria</taxon>
        <taxon>Bacillati</taxon>
        <taxon>Actinomycetota</taxon>
        <taxon>Actinomycetes</taxon>
        <taxon>Pseudonocardiales</taxon>
        <taxon>Pseudonocardiaceae</taxon>
        <taxon>Amycolatopsis</taxon>
    </lineage>
</organism>
<evidence type="ECO:0000256" key="1">
    <source>
        <dbReference type="SAM" id="MobiDB-lite"/>
    </source>
</evidence>
<keyword evidence="3" id="KW-1185">Reference proteome</keyword>
<protein>
    <submittedName>
        <fullName evidence="2">Uncharacterized protein</fullName>
    </submittedName>
</protein>
<evidence type="ECO:0000313" key="2">
    <source>
        <dbReference type="EMBL" id="GHH00826.1"/>
    </source>
</evidence>
<feature type="region of interest" description="Disordered" evidence="1">
    <location>
        <begin position="32"/>
        <end position="61"/>
    </location>
</feature>
<sequence>MPTQSGTTFLSRVCVSVPSAFAQLRAPENGSTLTAADGREAPLTCPYRDRLRPGTGPVEAK</sequence>
<reference evidence="3" key="1">
    <citation type="journal article" date="2019" name="Int. J. Syst. Evol. Microbiol.">
        <title>The Global Catalogue of Microorganisms (GCM) 10K type strain sequencing project: providing services to taxonomists for standard genome sequencing and annotation.</title>
        <authorList>
            <consortium name="The Broad Institute Genomics Platform"/>
            <consortium name="The Broad Institute Genome Sequencing Center for Infectious Disease"/>
            <person name="Wu L."/>
            <person name="Ma J."/>
        </authorList>
    </citation>
    <scope>NUCLEOTIDE SEQUENCE [LARGE SCALE GENOMIC DNA]</scope>
    <source>
        <strain evidence="3">CGMCC 4.7683</strain>
    </source>
</reference>
<dbReference type="EMBL" id="BNAY01000001">
    <property type="protein sequence ID" value="GHH00826.1"/>
    <property type="molecule type" value="Genomic_DNA"/>
</dbReference>
<evidence type="ECO:0000313" key="3">
    <source>
        <dbReference type="Proteomes" id="UP000635387"/>
    </source>
</evidence>
<comment type="caution">
    <text evidence="2">The sequence shown here is derived from an EMBL/GenBank/DDBJ whole genome shotgun (WGS) entry which is preliminary data.</text>
</comment>
<gene>
    <name evidence="2" type="ORF">GCM10017790_00310</name>
</gene>
<name>A0ABQ3L2G5_9PSEU</name>